<organism evidence="5 6">
    <name type="scientific">Phaeosphaeria nodorum (strain SN15 / ATCC MYA-4574 / FGSC 10173)</name>
    <name type="common">Glume blotch fungus</name>
    <name type="synonym">Parastagonospora nodorum</name>
    <dbReference type="NCBI Taxonomy" id="321614"/>
    <lineage>
        <taxon>Eukaryota</taxon>
        <taxon>Fungi</taxon>
        <taxon>Dikarya</taxon>
        <taxon>Ascomycota</taxon>
        <taxon>Pezizomycotina</taxon>
        <taxon>Dothideomycetes</taxon>
        <taxon>Pleosporomycetidae</taxon>
        <taxon>Pleosporales</taxon>
        <taxon>Pleosporineae</taxon>
        <taxon>Phaeosphaeriaceae</taxon>
        <taxon>Parastagonospora</taxon>
    </lineage>
</organism>
<dbReference type="PANTHER" id="PTHR40633">
    <property type="entry name" value="MATRIX PROTEIN, PUTATIVE (AFU_ORTHOLOGUE AFUA_8G05410)-RELATED"/>
    <property type="match status" value="1"/>
</dbReference>
<dbReference type="VEuPathDB" id="FungiDB:JI435_006050"/>
<feature type="chain" id="PRO_5033998919" description="Yeast cell wall synthesis Kre9/Knh1-like N-terminal domain-containing protein" evidence="3">
    <location>
        <begin position="18"/>
        <end position="255"/>
    </location>
</feature>
<feature type="signal peptide" evidence="3">
    <location>
        <begin position="1"/>
        <end position="17"/>
    </location>
</feature>
<feature type="compositionally biased region" description="Polar residues" evidence="2">
    <location>
        <begin position="206"/>
        <end position="221"/>
    </location>
</feature>
<evidence type="ECO:0000256" key="3">
    <source>
        <dbReference type="SAM" id="SignalP"/>
    </source>
</evidence>
<evidence type="ECO:0000256" key="2">
    <source>
        <dbReference type="SAM" id="MobiDB-lite"/>
    </source>
</evidence>
<accession>A0A7U2EQD3</accession>
<dbReference type="AlphaFoldDB" id="A0A7U2EQD3"/>
<dbReference type="KEGG" id="pno:SNOG_00605"/>
<gene>
    <name evidence="5" type="ORF">JI435_006050</name>
</gene>
<dbReference type="EMBL" id="CP069023">
    <property type="protein sequence ID" value="QRC91106.1"/>
    <property type="molecule type" value="Genomic_DNA"/>
</dbReference>
<dbReference type="InterPro" id="IPR052982">
    <property type="entry name" value="SRP1/TIP1-like"/>
</dbReference>
<evidence type="ECO:0000313" key="5">
    <source>
        <dbReference type="EMBL" id="QRC91106.1"/>
    </source>
</evidence>
<dbReference type="PANTHER" id="PTHR40633:SF1">
    <property type="entry name" value="GPI ANCHORED SERINE-THREONINE RICH PROTEIN (AFU_ORTHOLOGUE AFUA_1G03630)"/>
    <property type="match status" value="1"/>
</dbReference>
<dbReference type="RefSeq" id="XP_001791286.1">
    <property type="nucleotide sequence ID" value="XM_001791234.1"/>
</dbReference>
<dbReference type="Pfam" id="PF10342">
    <property type="entry name" value="Kre9_KNH"/>
    <property type="match status" value="1"/>
</dbReference>
<reference evidence="6" key="1">
    <citation type="journal article" date="2021" name="BMC Genomics">
        <title>Chromosome-level genome assembly and manually-curated proteome of model necrotroph Parastagonospora nodorum Sn15 reveals a genome-wide trove of candidate effector homologs, and redundancy of virulence-related functions within an accessory chromosome.</title>
        <authorList>
            <person name="Bertazzoni S."/>
            <person name="Jones D.A.B."/>
            <person name="Phan H.T."/>
            <person name="Tan K.-C."/>
            <person name="Hane J.K."/>
        </authorList>
    </citation>
    <scope>NUCLEOTIDE SEQUENCE [LARGE SCALE GENOMIC DNA]</scope>
    <source>
        <strain evidence="6">SN15 / ATCC MYA-4574 / FGSC 10173)</strain>
    </source>
</reference>
<feature type="domain" description="Yeast cell wall synthesis Kre9/Knh1-like N-terminal" evidence="4">
    <location>
        <begin position="36"/>
        <end position="119"/>
    </location>
</feature>
<feature type="region of interest" description="Disordered" evidence="2">
    <location>
        <begin position="206"/>
        <end position="232"/>
    </location>
</feature>
<dbReference type="OMA" id="ITWQAKP"/>
<evidence type="ECO:0000259" key="4">
    <source>
        <dbReference type="Pfam" id="PF10342"/>
    </source>
</evidence>
<keyword evidence="6" id="KW-1185">Reference proteome</keyword>
<dbReference type="Proteomes" id="UP000663193">
    <property type="component" value="Chromosome 1"/>
</dbReference>
<sequence length="255" mass="25253">MFAQTAIVALFAGLAAAQHAPVGEPKGNPITRPLLEVVPACKPFEITWQPTTSNSVSLVLLRGPSTNVVPISTIVTGIANSGKYSWTPSSGLEADVTHYGLQLIDDVTGQYQYSTQFGISKGAECSGVAPSSAASTAYGGGYPASSAAASSTPAAASSAPAGYPASSVAVSSAPNATTIVTKPSAAAVSTGYPVGQNSTIVMPTKSMSVPSSLRPTSTGAANATRPGLPESTGAASSLQAGLSFAGVVAAFALML</sequence>
<dbReference type="InterPro" id="IPR018466">
    <property type="entry name" value="Kre9/Knh1-like_N"/>
</dbReference>
<evidence type="ECO:0000313" key="6">
    <source>
        <dbReference type="Proteomes" id="UP000663193"/>
    </source>
</evidence>
<name>A0A7U2EQD3_PHANO</name>
<dbReference type="OrthoDB" id="4094614at2759"/>
<protein>
    <recommendedName>
        <fullName evidence="4">Yeast cell wall synthesis Kre9/Knh1-like N-terminal domain-containing protein</fullName>
    </recommendedName>
</protein>
<keyword evidence="1 3" id="KW-0732">Signal</keyword>
<proteinExistence type="predicted"/>
<evidence type="ECO:0000256" key="1">
    <source>
        <dbReference type="ARBA" id="ARBA00022729"/>
    </source>
</evidence>